<name>A0ABW6NE44_9NOCA</name>
<dbReference type="Proteomes" id="UP001601521">
    <property type="component" value="Unassembled WGS sequence"/>
</dbReference>
<keyword evidence="1" id="KW-0472">Membrane</keyword>
<evidence type="ECO:0000256" key="1">
    <source>
        <dbReference type="SAM" id="Phobius"/>
    </source>
</evidence>
<accession>A0ABW6NE44</accession>
<feature type="transmembrane region" description="Helical" evidence="1">
    <location>
        <begin position="71"/>
        <end position="95"/>
    </location>
</feature>
<feature type="transmembrane region" description="Helical" evidence="1">
    <location>
        <begin position="132"/>
        <end position="159"/>
    </location>
</feature>
<keyword evidence="1" id="KW-0812">Transmembrane</keyword>
<reference evidence="2 3" key="1">
    <citation type="submission" date="2024-10" db="EMBL/GenBank/DDBJ databases">
        <title>The Natural Products Discovery Center: Release of the First 8490 Sequenced Strains for Exploring Actinobacteria Biosynthetic Diversity.</title>
        <authorList>
            <person name="Kalkreuter E."/>
            <person name="Kautsar S.A."/>
            <person name="Yang D."/>
            <person name="Bader C.D."/>
            <person name="Teijaro C.N."/>
            <person name="Fluegel L."/>
            <person name="Davis C.M."/>
            <person name="Simpson J.R."/>
            <person name="Lauterbach L."/>
            <person name="Steele A.D."/>
            <person name="Gui C."/>
            <person name="Meng S."/>
            <person name="Li G."/>
            <person name="Viehrig K."/>
            <person name="Ye F."/>
            <person name="Su P."/>
            <person name="Kiefer A.F."/>
            <person name="Nichols A."/>
            <person name="Cepeda A.J."/>
            <person name="Yan W."/>
            <person name="Fan B."/>
            <person name="Jiang Y."/>
            <person name="Adhikari A."/>
            <person name="Zheng C.-J."/>
            <person name="Schuster L."/>
            <person name="Cowan T.M."/>
            <person name="Smanski M.J."/>
            <person name="Chevrette M.G."/>
            <person name="De Carvalho L.P.S."/>
            <person name="Shen B."/>
        </authorList>
    </citation>
    <scope>NUCLEOTIDE SEQUENCE [LARGE SCALE GENOMIC DNA]</scope>
    <source>
        <strain evidence="2 3">NPDC004550</strain>
    </source>
</reference>
<comment type="caution">
    <text evidence="2">The sequence shown here is derived from an EMBL/GenBank/DDBJ whole genome shotgun (WGS) entry which is preliminary data.</text>
</comment>
<keyword evidence="1" id="KW-1133">Transmembrane helix</keyword>
<gene>
    <name evidence="2" type="ORF">ACFYTH_06035</name>
</gene>
<dbReference type="RefSeq" id="WP_387249649.1">
    <property type="nucleotide sequence ID" value="NZ_JBIALX010000002.1"/>
</dbReference>
<feature type="transmembrane region" description="Helical" evidence="1">
    <location>
        <begin position="165"/>
        <end position="186"/>
    </location>
</feature>
<keyword evidence="3" id="KW-1185">Reference proteome</keyword>
<proteinExistence type="predicted"/>
<organism evidence="2 3">
    <name type="scientific">Nocardia africana</name>
    <dbReference type="NCBI Taxonomy" id="134964"/>
    <lineage>
        <taxon>Bacteria</taxon>
        <taxon>Bacillati</taxon>
        <taxon>Actinomycetota</taxon>
        <taxon>Actinomycetes</taxon>
        <taxon>Mycobacteriales</taxon>
        <taxon>Nocardiaceae</taxon>
        <taxon>Nocardia</taxon>
    </lineage>
</organism>
<protein>
    <submittedName>
        <fullName evidence="2">Uncharacterized protein</fullName>
    </submittedName>
</protein>
<feature type="transmembrane region" description="Helical" evidence="1">
    <location>
        <begin position="101"/>
        <end position="120"/>
    </location>
</feature>
<sequence length="338" mass="36926">MCFSELGGYLKFLSDEATRYAASAVHLNDGLADLLVEEFLSVPTRAVPPSPGVRAEVVLREAVAAQYRRRVINAVVVVAFALMTVLSFTQVVAWLLSAASWRVSSLIVRCAAVLGAGRGIDRLLATRRARWWATLGLWSAFSTLWLWFPLVVLVGLVTLGPHGSASSWAAMAFAELVVWPVIGIALGSKVHGAWTTALELFSFTRYEPNMPPREAVVRACRGFGRRLGRIAESDHQENSARQVVAYRGNDPFVGAGGRARSWTVAFELQPRDSSAGDDTEPAGFEPRELHHFVATEMAQLRFASHLAPGESLAELSITDWAVIAAGQLPYAARPRRTW</sequence>
<dbReference type="EMBL" id="JBIALX010000002">
    <property type="protein sequence ID" value="MFF0452912.1"/>
    <property type="molecule type" value="Genomic_DNA"/>
</dbReference>
<evidence type="ECO:0000313" key="2">
    <source>
        <dbReference type="EMBL" id="MFF0452912.1"/>
    </source>
</evidence>
<evidence type="ECO:0000313" key="3">
    <source>
        <dbReference type="Proteomes" id="UP001601521"/>
    </source>
</evidence>